<name>A0A4C1UGW4_EUMVA</name>
<dbReference type="EMBL" id="BGZK01000171">
    <property type="protein sequence ID" value="GBP25681.1"/>
    <property type="molecule type" value="Genomic_DNA"/>
</dbReference>
<proteinExistence type="predicted"/>
<reference evidence="1 2" key="1">
    <citation type="journal article" date="2019" name="Commun. Biol.">
        <title>The bagworm genome reveals a unique fibroin gene that provides high tensile strength.</title>
        <authorList>
            <person name="Kono N."/>
            <person name="Nakamura H."/>
            <person name="Ohtoshi R."/>
            <person name="Tomita M."/>
            <person name="Numata K."/>
            <person name="Arakawa K."/>
        </authorList>
    </citation>
    <scope>NUCLEOTIDE SEQUENCE [LARGE SCALE GENOMIC DNA]</scope>
</reference>
<evidence type="ECO:0000313" key="1">
    <source>
        <dbReference type="EMBL" id="GBP25681.1"/>
    </source>
</evidence>
<comment type="caution">
    <text evidence="1">The sequence shown here is derived from an EMBL/GenBank/DDBJ whole genome shotgun (WGS) entry which is preliminary data.</text>
</comment>
<sequence>MRQQSHDELRRHILRRLPGNKFVALYGKKCSAVNWNAVAVSPEAAGQHTGVPTMRDMPYGQLLRGSPRYRMSLDADTGRVCLFYLARLRSSGVG</sequence>
<gene>
    <name evidence="1" type="ORF">EVAR_12158_1</name>
</gene>
<keyword evidence="2" id="KW-1185">Reference proteome</keyword>
<organism evidence="1 2">
    <name type="scientific">Eumeta variegata</name>
    <name type="common">Bagworm moth</name>
    <name type="synonym">Eumeta japonica</name>
    <dbReference type="NCBI Taxonomy" id="151549"/>
    <lineage>
        <taxon>Eukaryota</taxon>
        <taxon>Metazoa</taxon>
        <taxon>Ecdysozoa</taxon>
        <taxon>Arthropoda</taxon>
        <taxon>Hexapoda</taxon>
        <taxon>Insecta</taxon>
        <taxon>Pterygota</taxon>
        <taxon>Neoptera</taxon>
        <taxon>Endopterygota</taxon>
        <taxon>Lepidoptera</taxon>
        <taxon>Glossata</taxon>
        <taxon>Ditrysia</taxon>
        <taxon>Tineoidea</taxon>
        <taxon>Psychidae</taxon>
        <taxon>Oiketicinae</taxon>
        <taxon>Eumeta</taxon>
    </lineage>
</organism>
<accession>A0A4C1UGW4</accession>
<dbReference type="Proteomes" id="UP000299102">
    <property type="component" value="Unassembled WGS sequence"/>
</dbReference>
<evidence type="ECO:0000313" key="2">
    <source>
        <dbReference type="Proteomes" id="UP000299102"/>
    </source>
</evidence>
<dbReference type="AlphaFoldDB" id="A0A4C1UGW4"/>
<protein>
    <submittedName>
        <fullName evidence="1">Uncharacterized protein</fullName>
    </submittedName>
</protein>